<protein>
    <submittedName>
        <fullName evidence="1">Uncharacterized protein</fullName>
    </submittedName>
</protein>
<keyword evidence="2" id="KW-1185">Reference proteome</keyword>
<accession>A0A1U7NGH2</accession>
<sequence length="70" mass="7919">MASSIWKIDRLFSSAGSAFEAQKKQNHGKDKLAKIDHPVISNRSILRLNKIKQKEDSEFNSVFKICGQEA</sequence>
<evidence type="ECO:0000313" key="1">
    <source>
        <dbReference type="EMBL" id="OLU40232.1"/>
    </source>
</evidence>
<gene>
    <name evidence="1" type="ORF">BO222_05445</name>
</gene>
<comment type="caution">
    <text evidence="1">The sequence shown here is derived from an EMBL/GenBank/DDBJ whole genome shotgun (WGS) entry which is preliminary data.</text>
</comment>
<dbReference type="EMBL" id="MPJW01000114">
    <property type="protein sequence ID" value="OLU40232.1"/>
    <property type="molecule type" value="Genomic_DNA"/>
</dbReference>
<organism evidence="1 2">
    <name type="scientific">Ileibacterium valens</name>
    <dbReference type="NCBI Taxonomy" id="1862668"/>
    <lineage>
        <taxon>Bacteria</taxon>
        <taxon>Bacillati</taxon>
        <taxon>Bacillota</taxon>
        <taxon>Erysipelotrichia</taxon>
        <taxon>Erysipelotrichales</taxon>
        <taxon>Erysipelotrichaceae</taxon>
        <taxon>Ileibacterium</taxon>
    </lineage>
</organism>
<dbReference type="Proteomes" id="UP000186341">
    <property type="component" value="Unassembled WGS sequence"/>
</dbReference>
<dbReference type="AlphaFoldDB" id="A0A1U7NGH2"/>
<name>A0A1U7NGH2_9FIRM</name>
<proteinExistence type="predicted"/>
<evidence type="ECO:0000313" key="2">
    <source>
        <dbReference type="Proteomes" id="UP000186341"/>
    </source>
</evidence>
<reference evidence="1 2" key="1">
    <citation type="submission" date="2016-11" db="EMBL/GenBank/DDBJ databases">
        <title>Description of two novel members of the family Erysipelotrichaceae: Ileibacterium lipovorans gen. nov., sp. nov. and Dubosiella newyorkensis, gen. nov., sp. nov.</title>
        <authorList>
            <person name="Cox L.M."/>
            <person name="Sohn J."/>
            <person name="Tyrrell K.L."/>
            <person name="Citron D.M."/>
            <person name="Lawson P.A."/>
            <person name="Patel N.B."/>
            <person name="Iizumi T."/>
            <person name="Perez-Perez G.I."/>
            <person name="Goldstein E.J."/>
            <person name="Blaser M.J."/>
        </authorList>
    </citation>
    <scope>NUCLEOTIDE SEQUENCE [LARGE SCALE GENOMIC DNA]</scope>
    <source>
        <strain evidence="1 2">NYU-BL-A3</strain>
    </source>
</reference>